<evidence type="ECO:0000259" key="1">
    <source>
        <dbReference type="PROSITE" id="PS50404"/>
    </source>
</evidence>
<proteinExistence type="predicted"/>
<dbReference type="Pfam" id="PF00043">
    <property type="entry name" value="GST_C"/>
    <property type="match status" value="1"/>
</dbReference>
<organism evidence="3 4">
    <name type="scientific">Cellvibrio fibrivorans</name>
    <dbReference type="NCBI Taxonomy" id="126350"/>
    <lineage>
        <taxon>Bacteria</taxon>
        <taxon>Pseudomonadati</taxon>
        <taxon>Pseudomonadota</taxon>
        <taxon>Gammaproteobacteria</taxon>
        <taxon>Cellvibrionales</taxon>
        <taxon>Cellvibrionaceae</taxon>
        <taxon>Cellvibrio</taxon>
    </lineage>
</organism>
<dbReference type="GO" id="GO:0004364">
    <property type="term" value="F:glutathione transferase activity"/>
    <property type="evidence" value="ECO:0007669"/>
    <property type="project" value="UniProtKB-EC"/>
</dbReference>
<dbReference type="Gene3D" id="1.20.1050.10">
    <property type="match status" value="1"/>
</dbReference>
<keyword evidence="4" id="KW-1185">Reference proteome</keyword>
<protein>
    <submittedName>
        <fullName evidence="3">Glutathione S-transferase</fullName>
        <ecNumber evidence="3">2.5.1.18</ecNumber>
    </submittedName>
</protein>
<feature type="domain" description="GST C-terminal" evidence="2">
    <location>
        <begin position="86"/>
        <end position="203"/>
    </location>
</feature>
<dbReference type="InterPro" id="IPR036282">
    <property type="entry name" value="Glutathione-S-Trfase_C_sf"/>
</dbReference>
<dbReference type="SUPFAM" id="SSF52833">
    <property type="entry name" value="Thioredoxin-like"/>
    <property type="match status" value="1"/>
</dbReference>
<dbReference type="InterPro" id="IPR036249">
    <property type="entry name" value="Thioredoxin-like_sf"/>
</dbReference>
<dbReference type="InterPro" id="IPR004046">
    <property type="entry name" value="GST_C"/>
</dbReference>
<dbReference type="EC" id="2.5.1.18" evidence="3"/>
<reference evidence="3 4" key="1">
    <citation type="submission" date="2023-07" db="EMBL/GenBank/DDBJ databases">
        <title>Sorghum-associated microbial communities from plants grown in Nebraska, USA.</title>
        <authorList>
            <person name="Schachtman D."/>
        </authorList>
    </citation>
    <scope>NUCLEOTIDE SEQUENCE [LARGE SCALE GENOMIC DNA]</scope>
    <source>
        <strain evidence="3 4">BE190</strain>
    </source>
</reference>
<evidence type="ECO:0000259" key="2">
    <source>
        <dbReference type="PROSITE" id="PS50405"/>
    </source>
</evidence>
<dbReference type="EMBL" id="JAVDVX010000004">
    <property type="protein sequence ID" value="MDR7090554.1"/>
    <property type="molecule type" value="Genomic_DNA"/>
</dbReference>
<dbReference type="SUPFAM" id="SSF47616">
    <property type="entry name" value="GST C-terminal domain-like"/>
    <property type="match status" value="1"/>
</dbReference>
<dbReference type="InterPro" id="IPR010987">
    <property type="entry name" value="Glutathione-S-Trfase_C-like"/>
</dbReference>
<name>A0ABU1UZC4_9GAMM</name>
<sequence>MLTLYEFGLSGNCHKVRLLLSLLGLQYQSKLLNSAAREHKRDDFLRLNPFGQTPVLTDGDTVVRDSQAILAYLARTYGADDWFPQDPAKAAEVMSWLSTAANEVARGPNAMRLHHKFGRAINMDEATQITAQLLSVLNLHLRSHQWLANNTLTIADIAVYPYIALVNEGKFDIAPYVYVQSWMKRIEQLAGYVSMPGIQHFAE</sequence>
<accession>A0ABU1UZC4</accession>
<dbReference type="PANTHER" id="PTHR44051:SF2">
    <property type="entry name" value="HYPOTHETICAL GLUTATHIONE S-TRANSFERASE LIKE PROTEIN"/>
    <property type="match status" value="1"/>
</dbReference>
<dbReference type="SFLD" id="SFLDG01151">
    <property type="entry name" value="Main.2:_Nu-like"/>
    <property type="match status" value="1"/>
</dbReference>
<dbReference type="Pfam" id="PF13409">
    <property type="entry name" value="GST_N_2"/>
    <property type="match status" value="1"/>
</dbReference>
<evidence type="ECO:0000313" key="4">
    <source>
        <dbReference type="Proteomes" id="UP001253595"/>
    </source>
</evidence>
<comment type="caution">
    <text evidence="3">The sequence shown here is derived from an EMBL/GenBank/DDBJ whole genome shotgun (WGS) entry which is preliminary data.</text>
</comment>
<feature type="domain" description="GST N-terminal" evidence="1">
    <location>
        <begin position="1"/>
        <end position="81"/>
    </location>
</feature>
<gene>
    <name evidence="3" type="ORF">J2X05_002578</name>
</gene>
<dbReference type="SFLD" id="SFLDG00358">
    <property type="entry name" value="Main_(cytGST)"/>
    <property type="match status" value="1"/>
</dbReference>
<dbReference type="InterPro" id="IPR040079">
    <property type="entry name" value="Glutathione_S-Trfase"/>
</dbReference>
<dbReference type="RefSeq" id="WP_310072962.1">
    <property type="nucleotide sequence ID" value="NZ_JAVDVX010000004.1"/>
</dbReference>
<dbReference type="PANTHER" id="PTHR44051">
    <property type="entry name" value="GLUTATHIONE S-TRANSFERASE-RELATED"/>
    <property type="match status" value="1"/>
</dbReference>
<dbReference type="Gene3D" id="3.40.30.10">
    <property type="entry name" value="Glutaredoxin"/>
    <property type="match status" value="1"/>
</dbReference>
<dbReference type="SFLD" id="SFLDS00019">
    <property type="entry name" value="Glutathione_Transferase_(cytos"/>
    <property type="match status" value="1"/>
</dbReference>
<evidence type="ECO:0000313" key="3">
    <source>
        <dbReference type="EMBL" id="MDR7090554.1"/>
    </source>
</evidence>
<dbReference type="PROSITE" id="PS50404">
    <property type="entry name" value="GST_NTER"/>
    <property type="match status" value="1"/>
</dbReference>
<keyword evidence="3" id="KW-0808">Transferase</keyword>
<dbReference type="InterPro" id="IPR004045">
    <property type="entry name" value="Glutathione_S-Trfase_N"/>
</dbReference>
<dbReference type="Proteomes" id="UP001253595">
    <property type="component" value="Unassembled WGS sequence"/>
</dbReference>
<dbReference type="PROSITE" id="PS50405">
    <property type="entry name" value="GST_CTER"/>
    <property type="match status" value="1"/>
</dbReference>